<dbReference type="PANTHER" id="PTHR21310:SF15">
    <property type="entry name" value="AMINOGLYCOSIDE PHOSPHOTRANSFERASE DOMAIN-CONTAINING PROTEIN"/>
    <property type="match status" value="1"/>
</dbReference>
<dbReference type="InterPro" id="IPR051678">
    <property type="entry name" value="AGP_Transferase"/>
</dbReference>
<reference evidence="1 2" key="1">
    <citation type="journal article" date="2023" name="IMA Fungus">
        <title>Comparative genomic study of the Penicillium genus elucidates a diverse pangenome and 15 lateral gene transfer events.</title>
        <authorList>
            <person name="Petersen C."/>
            <person name="Sorensen T."/>
            <person name="Nielsen M.R."/>
            <person name="Sondergaard T.E."/>
            <person name="Sorensen J.L."/>
            <person name="Fitzpatrick D.A."/>
            <person name="Frisvad J.C."/>
            <person name="Nielsen K.L."/>
        </authorList>
    </citation>
    <scope>NUCLEOTIDE SEQUENCE [LARGE SCALE GENOMIC DNA]</scope>
    <source>
        <strain evidence="1 2">IBT 35679</strain>
    </source>
</reference>
<dbReference type="PANTHER" id="PTHR21310">
    <property type="entry name" value="AMINOGLYCOSIDE PHOSPHOTRANSFERASE-RELATED-RELATED"/>
    <property type="match status" value="1"/>
</dbReference>
<organism evidence="1 2">
    <name type="scientific">Penicillium frequentans</name>
    <dbReference type="NCBI Taxonomy" id="3151616"/>
    <lineage>
        <taxon>Eukaryota</taxon>
        <taxon>Fungi</taxon>
        <taxon>Dikarya</taxon>
        <taxon>Ascomycota</taxon>
        <taxon>Pezizomycotina</taxon>
        <taxon>Eurotiomycetes</taxon>
        <taxon>Eurotiomycetidae</taxon>
        <taxon>Eurotiales</taxon>
        <taxon>Aspergillaceae</taxon>
        <taxon>Penicillium</taxon>
    </lineage>
</organism>
<evidence type="ECO:0000313" key="1">
    <source>
        <dbReference type="EMBL" id="KAJ5541647.1"/>
    </source>
</evidence>
<dbReference type="Gene3D" id="3.30.200.20">
    <property type="entry name" value="Phosphorylase Kinase, domain 1"/>
    <property type="match status" value="1"/>
</dbReference>
<proteinExistence type="predicted"/>
<dbReference type="InterPro" id="IPR011009">
    <property type="entry name" value="Kinase-like_dom_sf"/>
</dbReference>
<comment type="caution">
    <text evidence="1">The sequence shown here is derived from an EMBL/GenBank/DDBJ whole genome shotgun (WGS) entry which is preliminary data.</text>
</comment>
<dbReference type="AlphaFoldDB" id="A0AAD6CWY0"/>
<evidence type="ECO:0008006" key="3">
    <source>
        <dbReference type="Google" id="ProtNLM"/>
    </source>
</evidence>
<evidence type="ECO:0000313" key="2">
    <source>
        <dbReference type="Proteomes" id="UP001220324"/>
    </source>
</evidence>
<gene>
    <name evidence="1" type="ORF">N7494_006723</name>
</gene>
<name>A0AAD6CWY0_9EURO</name>
<dbReference type="SUPFAM" id="SSF56112">
    <property type="entry name" value="Protein kinase-like (PK-like)"/>
    <property type="match status" value="1"/>
</dbReference>
<sequence>MPPERRPKIFAYADFDLRALCSLASALRRGIPCACDRDQLPASGSYHWVVFISFADQVRWVFRSPLMKESMPVEMRAKIIASEVATLRCVRTYSNIPVPEVYYHCVSSNNTIGVPFILMSEASGRPLSKFWRATSSRDGLDIRTKSKILHQLGRITWKLSQLRFDKIGSLFEEHGSINIGECLSRGHMSHQRYRLDIPRGPFTSEAEFYDSVIEAFSQHAELLPLKTHCFVAPVPMRKEFKSEEQFTWAEKLWIDFMLVGRKIDTADNRLDYMIAAEALRDIVGKLELPTVIATFPLFHPDLSINNIFVDNDYNITCVIDWTFASSVPESMLMAYPGLPQQRNELSPELYAPFHSGFIAAMPAASIENTLIHRYSESFERSQTSWDLSRLLNMDLPQDYIVFAKLWKSAYGSKKNLQRYFLQRQRSPHYAWLHRQIKKEDDPQSKVQKKEDVYFGRKFWKHTIARKLTLVSEFKARYADNSEPRLRNDMFVTSPSYGGGLKTLCLIG</sequence>
<dbReference type="Proteomes" id="UP001220324">
    <property type="component" value="Unassembled WGS sequence"/>
</dbReference>
<accession>A0AAD6CWY0</accession>
<protein>
    <recommendedName>
        <fullName evidence="3">Aminoglycoside phosphotransferase domain-containing protein</fullName>
    </recommendedName>
</protein>
<keyword evidence="2" id="KW-1185">Reference proteome</keyword>
<dbReference type="EMBL" id="JAQIZZ010000005">
    <property type="protein sequence ID" value="KAJ5541647.1"/>
    <property type="molecule type" value="Genomic_DNA"/>
</dbReference>